<evidence type="ECO:0000313" key="7">
    <source>
        <dbReference type="Proteomes" id="UP000272474"/>
    </source>
</evidence>
<dbReference type="InterPro" id="IPR013216">
    <property type="entry name" value="Methyltransf_11"/>
</dbReference>
<feature type="compositionally biased region" description="Basic and acidic residues" evidence="4">
    <location>
        <begin position="10"/>
        <end position="29"/>
    </location>
</feature>
<comment type="similarity">
    <text evidence="1">Belongs to the methyltransferase superfamily.</text>
</comment>
<keyword evidence="7" id="KW-1185">Reference proteome</keyword>
<dbReference type="PANTHER" id="PTHR44942:SF4">
    <property type="entry name" value="METHYLTRANSFERASE TYPE 11 DOMAIN-CONTAINING PROTEIN"/>
    <property type="match status" value="1"/>
</dbReference>
<reference evidence="6 7" key="1">
    <citation type="journal article" date="2014" name="Int. J. Syst. Evol. Microbiol.">
        <title>Streptomyces hoynatensis sp. nov., isolated from deep marine sediment.</title>
        <authorList>
            <person name="Veyisoglu A."/>
            <person name="Sahin N."/>
        </authorList>
    </citation>
    <scope>NUCLEOTIDE SEQUENCE [LARGE SCALE GENOMIC DNA]</scope>
    <source>
        <strain evidence="6 7">KCTC 29097</strain>
    </source>
</reference>
<dbReference type="GO" id="GO:0032259">
    <property type="term" value="P:methylation"/>
    <property type="evidence" value="ECO:0007669"/>
    <property type="project" value="UniProtKB-KW"/>
</dbReference>
<dbReference type="InterPro" id="IPR051052">
    <property type="entry name" value="Diverse_substrate_MTase"/>
</dbReference>
<evidence type="ECO:0000313" key="6">
    <source>
        <dbReference type="EMBL" id="RKN45000.1"/>
    </source>
</evidence>
<dbReference type="Proteomes" id="UP000272474">
    <property type="component" value="Unassembled WGS sequence"/>
</dbReference>
<dbReference type="GO" id="GO:0008757">
    <property type="term" value="F:S-adenosylmethionine-dependent methyltransferase activity"/>
    <property type="evidence" value="ECO:0007669"/>
    <property type="project" value="InterPro"/>
</dbReference>
<evidence type="ECO:0000256" key="4">
    <source>
        <dbReference type="SAM" id="MobiDB-lite"/>
    </source>
</evidence>
<proteinExistence type="inferred from homology"/>
<dbReference type="PANTHER" id="PTHR44942">
    <property type="entry name" value="METHYLTRANSF_11 DOMAIN-CONTAINING PROTEIN"/>
    <property type="match status" value="1"/>
</dbReference>
<feature type="region of interest" description="Disordered" evidence="4">
    <location>
        <begin position="1"/>
        <end position="29"/>
    </location>
</feature>
<dbReference type="Gene3D" id="3.40.50.150">
    <property type="entry name" value="Vaccinia Virus protein VP39"/>
    <property type="match status" value="1"/>
</dbReference>
<comment type="caution">
    <text evidence="6">The sequence shown here is derived from an EMBL/GenBank/DDBJ whole genome shotgun (WGS) entry which is preliminary data.</text>
</comment>
<dbReference type="RefSeq" id="WP_120676958.1">
    <property type="nucleotide sequence ID" value="NZ_RBAL01000003.1"/>
</dbReference>
<gene>
    <name evidence="6" type="ORF">D7294_07840</name>
</gene>
<evidence type="ECO:0000256" key="3">
    <source>
        <dbReference type="ARBA" id="ARBA00022679"/>
    </source>
</evidence>
<keyword evidence="2 6" id="KW-0489">Methyltransferase</keyword>
<organism evidence="6 7">
    <name type="scientific">Streptomyces hoynatensis</name>
    <dbReference type="NCBI Taxonomy" id="1141874"/>
    <lineage>
        <taxon>Bacteria</taxon>
        <taxon>Bacillati</taxon>
        <taxon>Actinomycetota</taxon>
        <taxon>Actinomycetes</taxon>
        <taxon>Kitasatosporales</taxon>
        <taxon>Streptomycetaceae</taxon>
        <taxon>Streptomyces</taxon>
    </lineage>
</organism>
<dbReference type="CDD" id="cd02440">
    <property type="entry name" value="AdoMet_MTases"/>
    <property type="match status" value="1"/>
</dbReference>
<dbReference type="EMBL" id="RBAL01000003">
    <property type="protein sequence ID" value="RKN45000.1"/>
    <property type="molecule type" value="Genomic_DNA"/>
</dbReference>
<feature type="domain" description="Methyltransferase type 11" evidence="5">
    <location>
        <begin position="54"/>
        <end position="140"/>
    </location>
</feature>
<dbReference type="OrthoDB" id="9797252at2"/>
<dbReference type="Pfam" id="PF08241">
    <property type="entry name" value="Methyltransf_11"/>
    <property type="match status" value="1"/>
</dbReference>
<evidence type="ECO:0000256" key="2">
    <source>
        <dbReference type="ARBA" id="ARBA00022603"/>
    </source>
</evidence>
<dbReference type="AlphaFoldDB" id="A0A3A9Z9P4"/>
<protein>
    <submittedName>
        <fullName evidence="6">Class I SAM-dependent methyltransferase</fullName>
    </submittedName>
</protein>
<accession>A0A3A9Z9P4</accession>
<dbReference type="InterPro" id="IPR029063">
    <property type="entry name" value="SAM-dependent_MTases_sf"/>
</dbReference>
<keyword evidence="3 6" id="KW-0808">Transferase</keyword>
<sequence length="278" mass="29544">MVTISPGPRPEPHQHRRMAESFGVDPERYDRTRPPYPGAVIERIVAASPGPGLLDVGCGTGIVARQFRDAGRAVLGVEPDARMAGFARGTGIEVEVATFEDWDPAGRAFDAVVAGTAWHWVDPVAGAAKAARVLRPGGVLAPFGHVYELPPAVAEALAAAYRRVAPDSPLGHDRAQGSILDAYRGLYAKAADGIREAGGFGEPELWRHDWERSYTRDELLDMVPTSGGLSSLPPDKVAEVLADLSAALDELGGTITLPYATWGLTAIRTGEPPRRQGA</sequence>
<evidence type="ECO:0000256" key="1">
    <source>
        <dbReference type="ARBA" id="ARBA00008361"/>
    </source>
</evidence>
<dbReference type="SUPFAM" id="SSF53335">
    <property type="entry name" value="S-adenosyl-L-methionine-dependent methyltransferases"/>
    <property type="match status" value="1"/>
</dbReference>
<evidence type="ECO:0000259" key="5">
    <source>
        <dbReference type="Pfam" id="PF08241"/>
    </source>
</evidence>
<name>A0A3A9Z9P4_9ACTN</name>